<dbReference type="STRING" id="390807.SAMN04488095_2577"/>
<sequence>MTLADTLVTIPMLQDRFPDLLDNYGFLWRAGDRVVTVDAAKGDPILAAAAERGWTITDILLTHHHPDHVAGVADIVAATGAKVWGNRADAYRLPPLDHPLSPGDRIDIGGETGVVWDVSGHTIGHVAYIFDGIAFTGDSLMVGGCGRLFEGTPEQMHASLGQFAALPGDTLIASGHEYTAANIAFARDLEPDNPALTSRQEEVARLRATDTPTVPSLLSTERDTNPYLRVNDPALKHATKTRGRPDSATFAAIRRAKDAF</sequence>
<feature type="binding site" evidence="7">
    <location>
        <position position="138"/>
    </location>
    <ligand>
        <name>Zn(2+)</name>
        <dbReference type="ChEBI" id="CHEBI:29105"/>
        <label>1</label>
    </ligand>
</feature>
<dbReference type="EMBL" id="FORA01000003">
    <property type="protein sequence ID" value="SFJ34471.1"/>
    <property type="molecule type" value="Genomic_DNA"/>
</dbReference>
<dbReference type="Proteomes" id="UP000199110">
    <property type="component" value="Unassembled WGS sequence"/>
</dbReference>
<keyword evidence="10" id="KW-1185">Reference proteome</keyword>
<comment type="subunit">
    <text evidence="7">Monomer.</text>
</comment>
<dbReference type="GO" id="GO:0004416">
    <property type="term" value="F:hydroxyacylglutathione hydrolase activity"/>
    <property type="evidence" value="ECO:0007669"/>
    <property type="project" value="UniProtKB-UniRule"/>
</dbReference>
<evidence type="ECO:0000256" key="3">
    <source>
        <dbReference type="ARBA" id="ARBA00006759"/>
    </source>
</evidence>
<keyword evidence="6 7" id="KW-0862">Zinc</keyword>
<dbReference type="GO" id="GO:0019243">
    <property type="term" value="P:methylglyoxal catabolic process to D-lactate via S-lactoyl-glutathione"/>
    <property type="evidence" value="ECO:0007669"/>
    <property type="project" value="UniProtKB-UniRule"/>
</dbReference>
<dbReference type="GO" id="GO:0046872">
    <property type="term" value="F:metal ion binding"/>
    <property type="evidence" value="ECO:0007669"/>
    <property type="project" value="UniProtKB-KW"/>
</dbReference>
<dbReference type="InterPro" id="IPR035680">
    <property type="entry name" value="Clx_II_MBL"/>
</dbReference>
<dbReference type="NCBIfam" id="TIGR03413">
    <property type="entry name" value="GSH_gloB"/>
    <property type="match status" value="1"/>
</dbReference>
<dbReference type="AlphaFoldDB" id="A0A1I3QMK8"/>
<evidence type="ECO:0000256" key="6">
    <source>
        <dbReference type="ARBA" id="ARBA00022833"/>
    </source>
</evidence>
<dbReference type="InterPro" id="IPR050110">
    <property type="entry name" value="Glyoxalase_II_hydrolase"/>
</dbReference>
<evidence type="ECO:0000256" key="1">
    <source>
        <dbReference type="ARBA" id="ARBA00001623"/>
    </source>
</evidence>
<evidence type="ECO:0000313" key="10">
    <source>
        <dbReference type="Proteomes" id="UP000199110"/>
    </source>
</evidence>
<dbReference type="Pfam" id="PF00753">
    <property type="entry name" value="Lactamase_B"/>
    <property type="match status" value="1"/>
</dbReference>
<dbReference type="RefSeq" id="WP_092782172.1">
    <property type="nucleotide sequence ID" value="NZ_FORA01000003.1"/>
</dbReference>
<evidence type="ECO:0000259" key="8">
    <source>
        <dbReference type="SMART" id="SM00849"/>
    </source>
</evidence>
<dbReference type="InterPro" id="IPR001279">
    <property type="entry name" value="Metallo-B-lactamas"/>
</dbReference>
<feature type="domain" description="Metallo-beta-lactamase" evidence="8">
    <location>
        <begin position="22"/>
        <end position="176"/>
    </location>
</feature>
<comment type="similarity">
    <text evidence="3 7">Belongs to the metallo-beta-lactamase superfamily. Glyoxalase II family.</text>
</comment>
<feature type="binding site" evidence="7">
    <location>
        <position position="121"/>
    </location>
    <ligand>
        <name>Zn(2+)</name>
        <dbReference type="ChEBI" id="CHEBI:29105"/>
        <label>1</label>
    </ligand>
</feature>
<dbReference type="CDD" id="cd07723">
    <property type="entry name" value="hydroxyacylglutathione_hydrolase_MBL-fold"/>
    <property type="match status" value="1"/>
</dbReference>
<comment type="catalytic activity">
    <reaction evidence="1 7">
        <text>an S-(2-hydroxyacyl)glutathione + H2O = a 2-hydroxy carboxylate + glutathione + H(+)</text>
        <dbReference type="Rhea" id="RHEA:21864"/>
        <dbReference type="ChEBI" id="CHEBI:15377"/>
        <dbReference type="ChEBI" id="CHEBI:15378"/>
        <dbReference type="ChEBI" id="CHEBI:57925"/>
        <dbReference type="ChEBI" id="CHEBI:58896"/>
        <dbReference type="ChEBI" id="CHEBI:71261"/>
        <dbReference type="EC" id="3.1.2.6"/>
    </reaction>
</comment>
<protein>
    <recommendedName>
        <fullName evidence="7">Hydroxyacylglutathione hydrolase</fullName>
        <ecNumber evidence="7">3.1.2.6</ecNumber>
    </recommendedName>
    <alternativeName>
        <fullName evidence="7">Glyoxalase II</fullName>
        <shortName evidence="7">Glx II</shortName>
    </alternativeName>
</protein>
<dbReference type="InterPro" id="IPR017782">
    <property type="entry name" value="Hydroxyacylglutathione_Hdrlase"/>
</dbReference>
<evidence type="ECO:0000256" key="7">
    <source>
        <dbReference type="HAMAP-Rule" id="MF_01374"/>
    </source>
</evidence>
<feature type="binding site" evidence="7">
    <location>
        <position position="176"/>
    </location>
    <ligand>
        <name>Zn(2+)</name>
        <dbReference type="ChEBI" id="CHEBI:29105"/>
        <label>2</label>
    </ligand>
</feature>
<organism evidence="9 10">
    <name type="scientific">Jannaschia pohangensis</name>
    <dbReference type="NCBI Taxonomy" id="390807"/>
    <lineage>
        <taxon>Bacteria</taxon>
        <taxon>Pseudomonadati</taxon>
        <taxon>Pseudomonadota</taxon>
        <taxon>Alphaproteobacteria</taxon>
        <taxon>Rhodobacterales</taxon>
        <taxon>Roseobacteraceae</taxon>
        <taxon>Jannaschia</taxon>
    </lineage>
</organism>
<keyword evidence="4 7" id="KW-0479">Metal-binding</keyword>
<feature type="binding site" evidence="7">
    <location>
        <position position="63"/>
    </location>
    <ligand>
        <name>Zn(2+)</name>
        <dbReference type="ChEBI" id="CHEBI:29105"/>
        <label>1</label>
    </ligand>
</feature>
<evidence type="ECO:0000256" key="2">
    <source>
        <dbReference type="ARBA" id="ARBA00004963"/>
    </source>
</evidence>
<dbReference type="SMART" id="SM00849">
    <property type="entry name" value="Lactamase_B"/>
    <property type="match status" value="1"/>
</dbReference>
<evidence type="ECO:0000313" key="9">
    <source>
        <dbReference type="EMBL" id="SFJ34471.1"/>
    </source>
</evidence>
<dbReference type="PIRSF" id="PIRSF005457">
    <property type="entry name" value="Glx"/>
    <property type="match status" value="1"/>
</dbReference>
<feature type="binding site" evidence="7">
    <location>
        <position position="68"/>
    </location>
    <ligand>
        <name>Zn(2+)</name>
        <dbReference type="ChEBI" id="CHEBI:29105"/>
        <label>2</label>
    </ligand>
</feature>
<dbReference type="HAMAP" id="MF_01374">
    <property type="entry name" value="Glyoxalase_2"/>
    <property type="match status" value="1"/>
</dbReference>
<feature type="binding site" evidence="7">
    <location>
        <position position="65"/>
    </location>
    <ligand>
        <name>Zn(2+)</name>
        <dbReference type="ChEBI" id="CHEBI:29105"/>
        <label>1</label>
    </ligand>
</feature>
<feature type="binding site" evidence="7">
    <location>
        <position position="138"/>
    </location>
    <ligand>
        <name>Zn(2+)</name>
        <dbReference type="ChEBI" id="CHEBI:29105"/>
        <label>2</label>
    </ligand>
</feature>
<dbReference type="Gene3D" id="3.60.15.10">
    <property type="entry name" value="Ribonuclease Z/Hydroxyacylglutathione hydrolase-like"/>
    <property type="match status" value="1"/>
</dbReference>
<dbReference type="InterPro" id="IPR032282">
    <property type="entry name" value="HAGH_C"/>
</dbReference>
<dbReference type="Pfam" id="PF16123">
    <property type="entry name" value="HAGH_C"/>
    <property type="match status" value="1"/>
</dbReference>
<comment type="pathway">
    <text evidence="2 7">Secondary metabolite metabolism; methylglyoxal degradation; (R)-lactate from methylglyoxal: step 2/2.</text>
</comment>
<accession>A0A1I3QMK8</accession>
<evidence type="ECO:0000256" key="5">
    <source>
        <dbReference type="ARBA" id="ARBA00022801"/>
    </source>
</evidence>
<gene>
    <name evidence="7" type="primary">gloB</name>
    <name evidence="9" type="ORF">SAMN04488095_2577</name>
</gene>
<feature type="binding site" evidence="7">
    <location>
        <position position="67"/>
    </location>
    <ligand>
        <name>Zn(2+)</name>
        <dbReference type="ChEBI" id="CHEBI:29105"/>
        <label>2</label>
    </ligand>
</feature>
<dbReference type="InterPro" id="IPR036866">
    <property type="entry name" value="RibonucZ/Hydroxyglut_hydro"/>
</dbReference>
<dbReference type="OrthoDB" id="9802248at2"/>
<dbReference type="PANTHER" id="PTHR43705:SF1">
    <property type="entry name" value="HYDROXYACYLGLUTATHIONE HYDROLASE GLOB"/>
    <property type="match status" value="1"/>
</dbReference>
<name>A0A1I3QMK8_9RHOB</name>
<comment type="function">
    <text evidence="7">Thiolesterase that catalyzes the hydrolysis of S-D-lactoyl-glutathione to form glutathione and D-lactic acid.</text>
</comment>
<reference evidence="9 10" key="1">
    <citation type="submission" date="2016-10" db="EMBL/GenBank/DDBJ databases">
        <authorList>
            <person name="de Groot N.N."/>
        </authorList>
    </citation>
    <scope>NUCLEOTIDE SEQUENCE [LARGE SCALE GENOMIC DNA]</scope>
    <source>
        <strain evidence="9 10">DSM 19073</strain>
    </source>
</reference>
<evidence type="ECO:0000256" key="4">
    <source>
        <dbReference type="ARBA" id="ARBA00022723"/>
    </source>
</evidence>
<dbReference type="SUPFAM" id="SSF56281">
    <property type="entry name" value="Metallo-hydrolase/oxidoreductase"/>
    <property type="match status" value="1"/>
</dbReference>
<proteinExistence type="inferred from homology"/>
<comment type="cofactor">
    <cofactor evidence="7">
        <name>Zn(2+)</name>
        <dbReference type="ChEBI" id="CHEBI:29105"/>
    </cofactor>
    <text evidence="7">Binds 2 Zn(2+) ions per subunit.</text>
</comment>
<dbReference type="PANTHER" id="PTHR43705">
    <property type="entry name" value="HYDROXYACYLGLUTATHIONE HYDROLASE"/>
    <property type="match status" value="1"/>
</dbReference>
<keyword evidence="5 7" id="KW-0378">Hydrolase</keyword>
<dbReference type="UniPathway" id="UPA00619">
    <property type="reaction ID" value="UER00676"/>
</dbReference>
<dbReference type="EC" id="3.1.2.6" evidence="7"/>